<dbReference type="Pfam" id="PF06580">
    <property type="entry name" value="His_kinase"/>
    <property type="match status" value="1"/>
</dbReference>
<dbReference type="InterPro" id="IPR010559">
    <property type="entry name" value="Sig_transdc_His_kin_internal"/>
</dbReference>
<keyword evidence="3" id="KW-0418">Kinase</keyword>
<protein>
    <submittedName>
        <fullName evidence="3">Histidine kinase</fullName>
    </submittedName>
</protein>
<feature type="transmembrane region" description="Helical" evidence="1">
    <location>
        <begin position="295"/>
        <end position="315"/>
    </location>
</feature>
<feature type="transmembrane region" description="Helical" evidence="1">
    <location>
        <begin position="12"/>
        <end position="36"/>
    </location>
</feature>
<dbReference type="EMBL" id="RHPO01000008">
    <property type="protein sequence ID" value="RRT92547.1"/>
    <property type="molecule type" value="Genomic_DNA"/>
</dbReference>
<dbReference type="PANTHER" id="PTHR34220">
    <property type="entry name" value="SENSOR HISTIDINE KINASE YPDA"/>
    <property type="match status" value="1"/>
</dbReference>
<keyword evidence="3" id="KW-0808">Transferase</keyword>
<dbReference type="InterPro" id="IPR050640">
    <property type="entry name" value="Bact_2-comp_sensor_kinase"/>
</dbReference>
<keyword evidence="1" id="KW-0812">Transmembrane</keyword>
<sequence>MSFRFRVHLSNKSIYVIALIVSVIAVFALVILSFLINKESQKNNDEFVKKSFLRKYEAVEFEFKNIEEYQEVLKKVVKKTNEKNVADHFLVLNELNSNRKLIRHDWFSIHSLETNHFPDESTLSKAINQPNIKEFQSIYTTKNQQIDNFLLDYKDTLYWVNYDSIKLSNGQNMYYGSTINLFDLYNFFTTVDATSSNYMYVFNKDGICITHPNEKFIGKNVFDFTDIQPSDTITSTINSNFSQDLYTLNDASSEFIKDTDIKRFIKPLHTKNFDGYIVVNHLSYIIDENVERTKFYVGFIFLGTVFLIIIIFLLFNKITSKTYKEKAFVIEEKNRLSIENEKIKNANTLTQLQQLKNQINPHFLFNSLNSLYMLIGLNKENAQKFTMNLSKIYRYLIVPPKENIVLVKKELDFIAQYMDLHKSRFSEELIFDLQIEDSKSLEKNIPYLALQIVVENAIKHNIATIDQPLTINIVVKSDLIIVKNTFQKKNKATENEKFGLNYLQKIYHFYQVDNFSTKVENEEFICFLPYIEPKYPFTPKN</sequence>
<gene>
    <name evidence="3" type="ORF">EGI89_05925</name>
</gene>
<evidence type="ECO:0000313" key="3">
    <source>
        <dbReference type="EMBL" id="RRT92547.1"/>
    </source>
</evidence>
<dbReference type="PANTHER" id="PTHR34220:SF7">
    <property type="entry name" value="SENSOR HISTIDINE KINASE YPDA"/>
    <property type="match status" value="1"/>
</dbReference>
<dbReference type="GO" id="GO:0005886">
    <property type="term" value="C:plasma membrane"/>
    <property type="evidence" value="ECO:0007669"/>
    <property type="project" value="UniProtKB-SubCell"/>
</dbReference>
<dbReference type="AlphaFoldDB" id="A0A3R8TXE3"/>
<proteinExistence type="predicted"/>
<dbReference type="Proteomes" id="UP000267844">
    <property type="component" value="Unassembled WGS sequence"/>
</dbReference>
<dbReference type="Gene3D" id="3.30.450.20">
    <property type="entry name" value="PAS domain"/>
    <property type="match status" value="1"/>
</dbReference>
<keyword evidence="1" id="KW-0472">Membrane</keyword>
<keyword evidence="1" id="KW-1133">Transmembrane helix</keyword>
<reference evidence="3 4" key="1">
    <citation type="submission" date="2018-10" db="EMBL/GenBank/DDBJ databases">
        <title>Transmission dynamics of multidrug resistant bacteria on intensive care unit surfaces.</title>
        <authorList>
            <person name="D'Souza A.W."/>
            <person name="Potter R.F."/>
            <person name="Wallace M."/>
            <person name="Shupe A."/>
            <person name="Patel S."/>
            <person name="Sun S."/>
            <person name="Gul D."/>
            <person name="Kwon J.H."/>
            <person name="Andleeb S."/>
            <person name="Burnham C.-A.D."/>
            <person name="Dantas G."/>
        </authorList>
    </citation>
    <scope>NUCLEOTIDE SEQUENCE [LARGE SCALE GENOMIC DNA]</scope>
    <source>
        <strain evidence="3 4">WF_348</strain>
    </source>
</reference>
<organism evidence="3 4">
    <name type="scientific">Empedobacter falsenii</name>
    <dbReference type="NCBI Taxonomy" id="343874"/>
    <lineage>
        <taxon>Bacteria</taxon>
        <taxon>Pseudomonadati</taxon>
        <taxon>Bacteroidota</taxon>
        <taxon>Flavobacteriia</taxon>
        <taxon>Flavobacteriales</taxon>
        <taxon>Weeksellaceae</taxon>
        <taxon>Empedobacter</taxon>
    </lineage>
</organism>
<evidence type="ECO:0000313" key="4">
    <source>
        <dbReference type="Proteomes" id="UP000267844"/>
    </source>
</evidence>
<name>A0A3R8TXE3_9FLAO</name>
<evidence type="ECO:0000256" key="1">
    <source>
        <dbReference type="SAM" id="Phobius"/>
    </source>
</evidence>
<feature type="domain" description="Signal transduction histidine kinase internal region" evidence="2">
    <location>
        <begin position="351"/>
        <end position="429"/>
    </location>
</feature>
<evidence type="ECO:0000259" key="2">
    <source>
        <dbReference type="Pfam" id="PF06580"/>
    </source>
</evidence>
<dbReference type="GO" id="GO:0000155">
    <property type="term" value="F:phosphorelay sensor kinase activity"/>
    <property type="evidence" value="ECO:0007669"/>
    <property type="project" value="InterPro"/>
</dbReference>
<accession>A0A3R8TXE3</accession>
<comment type="caution">
    <text evidence="3">The sequence shown here is derived from an EMBL/GenBank/DDBJ whole genome shotgun (WGS) entry which is preliminary data.</text>
</comment>